<gene>
    <name evidence="2" type="ORF">K432DRAFT_405020</name>
</gene>
<evidence type="ECO:0000313" key="2">
    <source>
        <dbReference type="EMBL" id="OCK80082.1"/>
    </source>
</evidence>
<evidence type="ECO:0008006" key="4">
    <source>
        <dbReference type="Google" id="ProtNLM"/>
    </source>
</evidence>
<name>A0A8E2EA06_9PEZI</name>
<feature type="region of interest" description="Disordered" evidence="1">
    <location>
        <begin position="244"/>
        <end position="304"/>
    </location>
</feature>
<protein>
    <recommendedName>
        <fullName evidence="4">Aminotransferase class IV</fullName>
    </recommendedName>
</protein>
<dbReference type="InterPro" id="IPR043131">
    <property type="entry name" value="BCAT-like_N"/>
</dbReference>
<evidence type="ECO:0000313" key="3">
    <source>
        <dbReference type="Proteomes" id="UP000250266"/>
    </source>
</evidence>
<dbReference type="GO" id="GO:0003824">
    <property type="term" value="F:catalytic activity"/>
    <property type="evidence" value="ECO:0007669"/>
    <property type="project" value="InterPro"/>
</dbReference>
<dbReference type="Gene3D" id="3.20.10.10">
    <property type="entry name" value="D-amino Acid Aminotransferase, subunit A, domain 2"/>
    <property type="match status" value="1"/>
</dbReference>
<accession>A0A8E2EA06</accession>
<dbReference type="InterPro" id="IPR043132">
    <property type="entry name" value="BCAT-like_C"/>
</dbReference>
<dbReference type="SUPFAM" id="SSF56752">
    <property type="entry name" value="D-aminoacid aminotransferase-like PLP-dependent enzymes"/>
    <property type="match status" value="1"/>
</dbReference>
<feature type="compositionally biased region" description="Low complexity" evidence="1">
    <location>
        <begin position="251"/>
        <end position="260"/>
    </location>
</feature>
<evidence type="ECO:0000256" key="1">
    <source>
        <dbReference type="SAM" id="MobiDB-lite"/>
    </source>
</evidence>
<feature type="compositionally biased region" description="Basic and acidic residues" evidence="1">
    <location>
        <begin position="262"/>
        <end position="278"/>
    </location>
</feature>
<sequence>MSNSPPNFKLFTSLRYDPLLLSSAENGSPALSFHSPSPFYMLVYHHGRMLEAAQHFEWHNVAKKLADGEALSKILLEKVQHYLKETGSEDGPLKVRVLFDRSANLSVELAPVPAVPLETLYPSSFDPPKSPSQPHPANTFRPSPLTGGALTLGPTDSLPASSPQPPTWILKLDPLPTDITPFTSLKTTHREQYNSSRTRALPSNPAQPALTEVMMHNPCNELTEGSTTSLYLFRGGQWVTPPVGVPAGHFASSDSSDPSAIESHEPADGQPSRDEGEMRTPFPGRWGHSVRSEKVGSGGQRGTTRRWALGKGLCMEEPVCRDTVQVGEGVWVSNGVRGFGFGRVVE</sequence>
<keyword evidence="3" id="KW-1185">Reference proteome</keyword>
<dbReference type="Proteomes" id="UP000250266">
    <property type="component" value="Unassembled WGS sequence"/>
</dbReference>
<dbReference type="OrthoDB" id="5288718at2759"/>
<dbReference type="InterPro" id="IPR036038">
    <property type="entry name" value="Aminotransferase-like"/>
</dbReference>
<organism evidence="2 3">
    <name type="scientific">Lepidopterella palustris CBS 459.81</name>
    <dbReference type="NCBI Taxonomy" id="1314670"/>
    <lineage>
        <taxon>Eukaryota</taxon>
        <taxon>Fungi</taxon>
        <taxon>Dikarya</taxon>
        <taxon>Ascomycota</taxon>
        <taxon>Pezizomycotina</taxon>
        <taxon>Dothideomycetes</taxon>
        <taxon>Pleosporomycetidae</taxon>
        <taxon>Mytilinidiales</taxon>
        <taxon>Argynnaceae</taxon>
        <taxon>Lepidopterella</taxon>
    </lineage>
</organism>
<dbReference type="EMBL" id="KV744975">
    <property type="protein sequence ID" value="OCK80082.1"/>
    <property type="molecule type" value="Genomic_DNA"/>
</dbReference>
<proteinExistence type="predicted"/>
<reference evidence="2 3" key="1">
    <citation type="journal article" date="2016" name="Nat. Commun.">
        <title>Ectomycorrhizal ecology is imprinted in the genome of the dominant symbiotic fungus Cenococcum geophilum.</title>
        <authorList>
            <consortium name="DOE Joint Genome Institute"/>
            <person name="Peter M."/>
            <person name="Kohler A."/>
            <person name="Ohm R.A."/>
            <person name="Kuo A."/>
            <person name="Krutzmann J."/>
            <person name="Morin E."/>
            <person name="Arend M."/>
            <person name="Barry K.W."/>
            <person name="Binder M."/>
            <person name="Choi C."/>
            <person name="Clum A."/>
            <person name="Copeland A."/>
            <person name="Grisel N."/>
            <person name="Haridas S."/>
            <person name="Kipfer T."/>
            <person name="LaButti K."/>
            <person name="Lindquist E."/>
            <person name="Lipzen A."/>
            <person name="Maire R."/>
            <person name="Meier B."/>
            <person name="Mihaltcheva S."/>
            <person name="Molinier V."/>
            <person name="Murat C."/>
            <person name="Poggeler S."/>
            <person name="Quandt C.A."/>
            <person name="Sperisen C."/>
            <person name="Tritt A."/>
            <person name="Tisserant E."/>
            <person name="Crous P.W."/>
            <person name="Henrissat B."/>
            <person name="Nehls U."/>
            <person name="Egli S."/>
            <person name="Spatafora J.W."/>
            <person name="Grigoriev I.V."/>
            <person name="Martin F.M."/>
        </authorList>
    </citation>
    <scope>NUCLEOTIDE SEQUENCE [LARGE SCALE GENOMIC DNA]</scope>
    <source>
        <strain evidence="2 3">CBS 459.81</strain>
    </source>
</reference>
<feature type="region of interest" description="Disordered" evidence="1">
    <location>
        <begin position="123"/>
        <end position="163"/>
    </location>
</feature>
<dbReference type="Gene3D" id="3.30.470.10">
    <property type="match status" value="1"/>
</dbReference>
<dbReference type="AlphaFoldDB" id="A0A8E2EA06"/>